<dbReference type="EMBL" id="CP002403">
    <property type="protein sequence ID" value="ADU22780.1"/>
    <property type="molecule type" value="Genomic_DNA"/>
</dbReference>
<gene>
    <name evidence="1" type="ordered locus">Rumal_2296</name>
</gene>
<sequence>MSVTLGIYKGKDYNSGEFVDDVPVSFQKVWNKVWNQALKECKIQIFVDCHYFSIKQIPKVLEELDRIYEWVQINGSEDTEYVLWRIHEQLKPFLIQFYKEHKYEDYWFDLG</sequence>
<evidence type="ECO:0000313" key="2">
    <source>
        <dbReference type="Proteomes" id="UP000006919"/>
    </source>
</evidence>
<organism evidence="1 2">
    <name type="scientific">Ruminococcus albus (strain ATCC 27210 / DSM 20455 / JCM 14654 / NCDO 2250 / 7)</name>
    <dbReference type="NCBI Taxonomy" id="697329"/>
    <lineage>
        <taxon>Bacteria</taxon>
        <taxon>Bacillati</taxon>
        <taxon>Bacillota</taxon>
        <taxon>Clostridia</taxon>
        <taxon>Eubacteriales</taxon>
        <taxon>Oscillospiraceae</taxon>
        <taxon>Ruminococcus</taxon>
    </lineage>
</organism>
<reference evidence="1 2" key="1">
    <citation type="journal article" date="2011" name="J. Bacteriol.">
        <title>Complete genome of the cellulolytic ruminal bacterium Ruminococcus albus 7.</title>
        <authorList>
            <person name="Suen G."/>
            <person name="Stevenson D.M."/>
            <person name="Bruce D.C."/>
            <person name="Chertkov O."/>
            <person name="Copeland A."/>
            <person name="Cheng J.F."/>
            <person name="Detter C."/>
            <person name="Detter J.C."/>
            <person name="Goodwin L.A."/>
            <person name="Han C.S."/>
            <person name="Hauser L.J."/>
            <person name="Ivanova N.N."/>
            <person name="Kyrpides N.C."/>
            <person name="Land M.L."/>
            <person name="Lapidus A."/>
            <person name="Lucas S."/>
            <person name="Ovchinnikova G."/>
            <person name="Pitluck S."/>
            <person name="Tapia R."/>
            <person name="Woyke T."/>
            <person name="Boyum J."/>
            <person name="Mead D."/>
            <person name="Weimer P.J."/>
        </authorList>
    </citation>
    <scope>NUCLEOTIDE SEQUENCE [LARGE SCALE GENOMIC DNA]</scope>
    <source>
        <strain evidence="2">ATCC 27210 / DSM 20455 / JCM 14654 / NCDO 2250 / 7</strain>
    </source>
</reference>
<dbReference type="KEGG" id="ral:Rumal_2296"/>
<dbReference type="RefSeq" id="WP_013498916.1">
    <property type="nucleotide sequence ID" value="NC_014833.1"/>
</dbReference>
<dbReference type="HOGENOM" id="CLU_2156493_0_0_9"/>
<proteinExistence type="predicted"/>
<evidence type="ECO:0000313" key="1">
    <source>
        <dbReference type="EMBL" id="ADU22780.1"/>
    </source>
</evidence>
<dbReference type="Proteomes" id="UP000006919">
    <property type="component" value="Chromosome"/>
</dbReference>
<protein>
    <submittedName>
        <fullName evidence="1">Uncharacterized protein</fullName>
    </submittedName>
</protein>
<dbReference type="OrthoDB" id="2087968at2"/>
<dbReference type="AlphaFoldDB" id="E6UCV1"/>
<accession>E6UCV1</accession>
<name>E6UCV1_RUMA7</name>